<evidence type="ECO:0000259" key="6">
    <source>
        <dbReference type="Pfam" id="PF01490"/>
    </source>
</evidence>
<evidence type="ECO:0000313" key="9">
    <source>
        <dbReference type="RefSeq" id="XP_034238167.1"/>
    </source>
</evidence>
<dbReference type="GeneID" id="117643406"/>
<evidence type="ECO:0000256" key="1">
    <source>
        <dbReference type="ARBA" id="ARBA00004141"/>
    </source>
</evidence>
<keyword evidence="4 5" id="KW-0472">Membrane</keyword>
<dbReference type="Proteomes" id="UP000515158">
    <property type="component" value="Unplaced"/>
</dbReference>
<feature type="transmembrane region" description="Helical" evidence="5">
    <location>
        <begin position="218"/>
        <end position="235"/>
    </location>
</feature>
<dbReference type="OrthoDB" id="1684102at2759"/>
<dbReference type="AlphaFoldDB" id="A0A6P8YVJ4"/>
<dbReference type="InterPro" id="IPR013057">
    <property type="entry name" value="AA_transpt_TM"/>
</dbReference>
<feature type="transmembrane region" description="Helical" evidence="5">
    <location>
        <begin position="285"/>
        <end position="309"/>
    </location>
</feature>
<evidence type="ECO:0000313" key="8">
    <source>
        <dbReference type="RefSeq" id="XP_034238166.1"/>
    </source>
</evidence>
<dbReference type="GO" id="GO:0005774">
    <property type="term" value="C:vacuolar membrane"/>
    <property type="evidence" value="ECO:0007669"/>
    <property type="project" value="TreeGrafter"/>
</dbReference>
<feature type="transmembrane region" description="Helical" evidence="5">
    <location>
        <begin position="146"/>
        <end position="167"/>
    </location>
</feature>
<feature type="transmembrane region" description="Helical" evidence="5">
    <location>
        <begin position="55"/>
        <end position="77"/>
    </location>
</feature>
<dbReference type="RefSeq" id="XP_034238166.1">
    <property type="nucleotide sequence ID" value="XM_034382275.1"/>
</dbReference>
<sequence>MEKKRKESGPVPTAPSLTTLNMSSMVTLAEKNPDGDFGEYDPFAHRETTHQYSNMGALAHLLKGSLGSGILAMPLAFKNGGLVFGAIGTVLIGIVCTHCVQLLVQSAQKLCVRRRVPALDMSTTAEAAFLTGPALLRPYATVARRFVTTALFCTYYFGLTAYVVFMAESIKQVVDHYAGKPDIDELSYTRIYIALLVLILIPLSMIRKLKHLVPFSMVANLCIVVGFSITLYYLFDQVNDPATRSYGTSLKGLPIFFATVLFAMEGIGTVLPVENTMREPKRLIGWNGVLTIAMVVVVVLFAGMGFFGYLRYGEDVKGSITLNLPAEEIPAQAVKLLLAVAILFTYPLQMYVAIGIVWDQLLPHLRTSLHEVAQITMRVVMVLGTIVTALAVPKLGPVISLIGALFFSILGLFIPAVVDTATEWVQDGGACRKNVYLFVKNGILVVVSLLSVVAGSYSSVLDIISAYGEGANPANPSS</sequence>
<feature type="transmembrane region" description="Helical" evidence="5">
    <location>
        <begin position="255"/>
        <end position="273"/>
    </location>
</feature>
<feature type="transmembrane region" description="Helical" evidence="5">
    <location>
        <begin position="398"/>
        <end position="418"/>
    </location>
</feature>
<dbReference type="PANTHER" id="PTHR22950">
    <property type="entry name" value="AMINO ACID TRANSPORTER"/>
    <property type="match status" value="1"/>
</dbReference>
<feature type="transmembrane region" description="Helical" evidence="5">
    <location>
        <begin position="375"/>
        <end position="392"/>
    </location>
</feature>
<dbReference type="KEGG" id="tpal:117643406"/>
<evidence type="ECO:0000256" key="4">
    <source>
        <dbReference type="ARBA" id="ARBA00023136"/>
    </source>
</evidence>
<reference evidence="8 9" key="1">
    <citation type="submission" date="2025-04" db="UniProtKB">
        <authorList>
            <consortium name="RefSeq"/>
        </authorList>
    </citation>
    <scope>IDENTIFICATION</scope>
    <source>
        <tissue evidence="8 9">Total insect</tissue>
    </source>
</reference>
<evidence type="ECO:0000313" key="7">
    <source>
        <dbReference type="Proteomes" id="UP000515158"/>
    </source>
</evidence>
<feature type="transmembrane region" description="Helical" evidence="5">
    <location>
        <begin position="83"/>
        <end position="104"/>
    </location>
</feature>
<dbReference type="GO" id="GO:0015179">
    <property type="term" value="F:L-amino acid transmembrane transporter activity"/>
    <property type="evidence" value="ECO:0007669"/>
    <property type="project" value="TreeGrafter"/>
</dbReference>
<keyword evidence="3 5" id="KW-1133">Transmembrane helix</keyword>
<proteinExistence type="predicted"/>
<evidence type="ECO:0000256" key="3">
    <source>
        <dbReference type="ARBA" id="ARBA00022989"/>
    </source>
</evidence>
<evidence type="ECO:0000256" key="5">
    <source>
        <dbReference type="SAM" id="Phobius"/>
    </source>
</evidence>
<protein>
    <submittedName>
        <fullName evidence="8 9">Proton-coupled amino acid transporter-like protein CG1139 isoform X1</fullName>
    </submittedName>
</protein>
<accession>A0A6P8YVJ4</accession>
<dbReference type="RefSeq" id="XP_034238167.1">
    <property type="nucleotide sequence ID" value="XM_034382276.1"/>
</dbReference>
<gene>
    <name evidence="8 9" type="primary">LOC117643406</name>
</gene>
<comment type="subcellular location">
    <subcellularLocation>
        <location evidence="1">Membrane</location>
        <topology evidence="1">Multi-pass membrane protein</topology>
    </subcellularLocation>
</comment>
<keyword evidence="2 5" id="KW-0812">Transmembrane</keyword>
<dbReference type="PANTHER" id="PTHR22950:SF494">
    <property type="entry name" value="GH04538P"/>
    <property type="match status" value="1"/>
</dbReference>
<feature type="transmembrane region" description="Helical" evidence="5">
    <location>
        <begin position="187"/>
        <end position="206"/>
    </location>
</feature>
<feature type="transmembrane region" description="Helical" evidence="5">
    <location>
        <begin position="438"/>
        <end position="457"/>
    </location>
</feature>
<evidence type="ECO:0000256" key="2">
    <source>
        <dbReference type="ARBA" id="ARBA00022692"/>
    </source>
</evidence>
<keyword evidence="7" id="KW-1185">Reference proteome</keyword>
<name>A0A6P8YVJ4_THRPL</name>
<feature type="transmembrane region" description="Helical" evidence="5">
    <location>
        <begin position="329"/>
        <end position="354"/>
    </location>
</feature>
<dbReference type="Pfam" id="PF01490">
    <property type="entry name" value="Aa_trans"/>
    <property type="match status" value="1"/>
</dbReference>
<organism evidence="9">
    <name type="scientific">Thrips palmi</name>
    <name type="common">Melon thrips</name>
    <dbReference type="NCBI Taxonomy" id="161013"/>
    <lineage>
        <taxon>Eukaryota</taxon>
        <taxon>Metazoa</taxon>
        <taxon>Ecdysozoa</taxon>
        <taxon>Arthropoda</taxon>
        <taxon>Hexapoda</taxon>
        <taxon>Insecta</taxon>
        <taxon>Pterygota</taxon>
        <taxon>Neoptera</taxon>
        <taxon>Paraneoptera</taxon>
        <taxon>Thysanoptera</taxon>
        <taxon>Terebrantia</taxon>
        <taxon>Thripoidea</taxon>
        <taxon>Thripidae</taxon>
        <taxon>Thrips</taxon>
    </lineage>
</organism>
<feature type="domain" description="Amino acid transporter transmembrane" evidence="6">
    <location>
        <begin position="51"/>
        <end position="459"/>
    </location>
</feature>